<dbReference type="AlphaFoldDB" id="A0A9D1RS96"/>
<dbReference type="InterPro" id="IPR006439">
    <property type="entry name" value="HAD-SF_hydro_IA"/>
</dbReference>
<dbReference type="Pfam" id="PF13419">
    <property type="entry name" value="HAD_2"/>
    <property type="match status" value="1"/>
</dbReference>
<comment type="caution">
    <text evidence="1">The sequence shown here is derived from an EMBL/GenBank/DDBJ whole genome shotgun (WGS) entry which is preliminary data.</text>
</comment>
<dbReference type="SUPFAM" id="SSF56784">
    <property type="entry name" value="HAD-like"/>
    <property type="match status" value="1"/>
</dbReference>
<dbReference type="Proteomes" id="UP000824192">
    <property type="component" value="Unassembled WGS sequence"/>
</dbReference>
<dbReference type="InterPro" id="IPR023198">
    <property type="entry name" value="PGP-like_dom2"/>
</dbReference>
<protein>
    <submittedName>
        <fullName evidence="1">HAD family hydrolase</fullName>
    </submittedName>
</protein>
<evidence type="ECO:0000313" key="2">
    <source>
        <dbReference type="Proteomes" id="UP000824192"/>
    </source>
</evidence>
<dbReference type="EMBL" id="DXGA01000036">
    <property type="protein sequence ID" value="HIW93229.1"/>
    <property type="molecule type" value="Genomic_DNA"/>
</dbReference>
<dbReference type="GO" id="GO:0008967">
    <property type="term" value="F:phosphoglycolate phosphatase activity"/>
    <property type="evidence" value="ECO:0007669"/>
    <property type="project" value="TreeGrafter"/>
</dbReference>
<name>A0A9D1RS96_9FIRM</name>
<dbReference type="SFLD" id="SFLDS00003">
    <property type="entry name" value="Haloacid_Dehalogenase"/>
    <property type="match status" value="1"/>
</dbReference>
<dbReference type="InterPro" id="IPR023214">
    <property type="entry name" value="HAD_sf"/>
</dbReference>
<sequence>MDYRAVLFDFDFTLADASQAIVAGFQHGFAQMGHPQPDPDAVRGTIGLPLEDAYTLLSGDADQARRKEFRLHFSQVAVPMQIEVTKMFPGAEDLLRGLKAAGIPAAIVSTKRADTLCRVLEKRDLLGLLTAVTGSEMVQNQKPDPEGLCKTIAGLGLTPEQVLYCGDTVIDAEAAQRAGAHFCAVLNGTTPREAFSAFPADHIAPDLEELRLWLGL</sequence>
<reference evidence="1" key="1">
    <citation type="journal article" date="2021" name="PeerJ">
        <title>Extensive microbial diversity within the chicken gut microbiome revealed by metagenomics and culture.</title>
        <authorList>
            <person name="Gilroy R."/>
            <person name="Ravi A."/>
            <person name="Getino M."/>
            <person name="Pursley I."/>
            <person name="Horton D.L."/>
            <person name="Alikhan N.F."/>
            <person name="Baker D."/>
            <person name="Gharbi K."/>
            <person name="Hall N."/>
            <person name="Watson M."/>
            <person name="Adriaenssens E.M."/>
            <person name="Foster-Nyarko E."/>
            <person name="Jarju S."/>
            <person name="Secka A."/>
            <person name="Antonio M."/>
            <person name="Oren A."/>
            <person name="Chaudhuri R.R."/>
            <person name="La Ragione R."/>
            <person name="Hildebrand F."/>
            <person name="Pallen M.J."/>
        </authorList>
    </citation>
    <scope>NUCLEOTIDE SEQUENCE</scope>
    <source>
        <strain evidence="1">ChiGjej6B6-1540</strain>
    </source>
</reference>
<gene>
    <name evidence="1" type="ORF">H9868_01680</name>
</gene>
<keyword evidence="1" id="KW-0378">Hydrolase</keyword>
<dbReference type="Gene3D" id="3.40.50.1000">
    <property type="entry name" value="HAD superfamily/HAD-like"/>
    <property type="match status" value="1"/>
</dbReference>
<dbReference type="SFLD" id="SFLDG01129">
    <property type="entry name" value="C1.5:_HAD__Beta-PGM__Phosphata"/>
    <property type="match status" value="1"/>
</dbReference>
<dbReference type="Gene3D" id="1.10.150.240">
    <property type="entry name" value="Putative phosphatase, domain 2"/>
    <property type="match status" value="1"/>
</dbReference>
<accession>A0A9D1RS96</accession>
<dbReference type="NCBIfam" id="TIGR01549">
    <property type="entry name" value="HAD-SF-IA-v1"/>
    <property type="match status" value="1"/>
</dbReference>
<dbReference type="PANTHER" id="PTHR43434">
    <property type="entry name" value="PHOSPHOGLYCOLATE PHOSPHATASE"/>
    <property type="match status" value="1"/>
</dbReference>
<organism evidence="1 2">
    <name type="scientific">Candidatus Flavonifractor merdipullorum</name>
    <dbReference type="NCBI Taxonomy" id="2838590"/>
    <lineage>
        <taxon>Bacteria</taxon>
        <taxon>Bacillati</taxon>
        <taxon>Bacillota</taxon>
        <taxon>Clostridia</taxon>
        <taxon>Eubacteriales</taxon>
        <taxon>Oscillospiraceae</taxon>
        <taxon>Flavonifractor</taxon>
    </lineage>
</organism>
<dbReference type="InterPro" id="IPR050155">
    <property type="entry name" value="HAD-like_hydrolase_sf"/>
</dbReference>
<proteinExistence type="predicted"/>
<evidence type="ECO:0000313" key="1">
    <source>
        <dbReference type="EMBL" id="HIW93229.1"/>
    </source>
</evidence>
<reference evidence="1" key="2">
    <citation type="submission" date="2021-04" db="EMBL/GenBank/DDBJ databases">
        <authorList>
            <person name="Gilroy R."/>
        </authorList>
    </citation>
    <scope>NUCLEOTIDE SEQUENCE</scope>
    <source>
        <strain evidence="1">ChiGjej6B6-1540</strain>
    </source>
</reference>
<dbReference type="PANTHER" id="PTHR43434:SF1">
    <property type="entry name" value="PHOSPHOGLYCOLATE PHOSPHATASE"/>
    <property type="match status" value="1"/>
</dbReference>
<dbReference type="InterPro" id="IPR036412">
    <property type="entry name" value="HAD-like_sf"/>
</dbReference>
<dbReference type="InterPro" id="IPR041492">
    <property type="entry name" value="HAD_2"/>
</dbReference>
<dbReference type="GO" id="GO:0006281">
    <property type="term" value="P:DNA repair"/>
    <property type="evidence" value="ECO:0007669"/>
    <property type="project" value="TreeGrafter"/>
</dbReference>